<proteinExistence type="predicted"/>
<protein>
    <submittedName>
        <fullName evidence="1">DUF4843 domain-containing protein</fullName>
    </submittedName>
</protein>
<dbReference type="RefSeq" id="WP_282335050.1">
    <property type="nucleotide sequence ID" value="NZ_JASBRG010000007.1"/>
</dbReference>
<organism evidence="1 2">
    <name type="scientific">Pinibacter soli</name>
    <dbReference type="NCBI Taxonomy" id="3044211"/>
    <lineage>
        <taxon>Bacteria</taxon>
        <taxon>Pseudomonadati</taxon>
        <taxon>Bacteroidota</taxon>
        <taxon>Chitinophagia</taxon>
        <taxon>Chitinophagales</taxon>
        <taxon>Chitinophagaceae</taxon>
        <taxon>Pinibacter</taxon>
    </lineage>
</organism>
<accession>A0ABT6REE2</accession>
<keyword evidence="2" id="KW-1185">Reference proteome</keyword>
<dbReference type="Proteomes" id="UP001226434">
    <property type="component" value="Unassembled WGS sequence"/>
</dbReference>
<gene>
    <name evidence="1" type="ORF">QJ048_14245</name>
</gene>
<sequence>MHQSKFLIFIISCFLFSCTKEHKFPFPEERNAINIWLGSGSVVEDSVTHNFAYTVTGRDSVMFNFRLSGYPLNHDTKFELQAVSGDTSRVYYTFGIYTIKAGQYEGRFPIYIDKPAGYTEFKNSTGKIVFKLKESPTFLEGAEELSDLTVIFKNAVSKPDNWDAATSPYFAMSKYFGTYSNVKYAFIIQTTGMANFKIYYTVAKDPVLADNTITATQASYFQNLCKAALQAYKDKYGPLMDENNSEVVFP</sequence>
<evidence type="ECO:0000313" key="1">
    <source>
        <dbReference type="EMBL" id="MDI3320948.1"/>
    </source>
</evidence>
<comment type="caution">
    <text evidence="1">The sequence shown here is derived from an EMBL/GenBank/DDBJ whole genome shotgun (WGS) entry which is preliminary data.</text>
</comment>
<dbReference type="EMBL" id="JASBRG010000007">
    <property type="protein sequence ID" value="MDI3320948.1"/>
    <property type="molecule type" value="Genomic_DNA"/>
</dbReference>
<name>A0ABT6REE2_9BACT</name>
<reference evidence="1 2" key="1">
    <citation type="submission" date="2023-05" db="EMBL/GenBank/DDBJ databases">
        <title>Genome sequence of Pinibacter sp. MAH-24.</title>
        <authorList>
            <person name="Huq M.A."/>
        </authorList>
    </citation>
    <scope>NUCLEOTIDE SEQUENCE [LARGE SCALE GENOMIC DNA]</scope>
    <source>
        <strain evidence="1 2">MAH-24</strain>
    </source>
</reference>
<dbReference type="Pfam" id="PF16132">
    <property type="entry name" value="DUF4843"/>
    <property type="match status" value="1"/>
</dbReference>
<dbReference type="InterPro" id="IPR032299">
    <property type="entry name" value="DUF4843"/>
</dbReference>
<evidence type="ECO:0000313" key="2">
    <source>
        <dbReference type="Proteomes" id="UP001226434"/>
    </source>
</evidence>
<dbReference type="PROSITE" id="PS51257">
    <property type="entry name" value="PROKAR_LIPOPROTEIN"/>
    <property type="match status" value="1"/>
</dbReference>